<gene>
    <name evidence="1" type="ORF">S01H1_67062</name>
</gene>
<organism evidence="1">
    <name type="scientific">marine sediment metagenome</name>
    <dbReference type="NCBI Taxonomy" id="412755"/>
    <lineage>
        <taxon>unclassified sequences</taxon>
        <taxon>metagenomes</taxon>
        <taxon>ecological metagenomes</taxon>
    </lineage>
</organism>
<evidence type="ECO:0000313" key="1">
    <source>
        <dbReference type="EMBL" id="GAG35578.1"/>
    </source>
</evidence>
<dbReference type="PANTHER" id="PTHR42827">
    <property type="entry name" value="IRON-SULFUR CLUSTER-BINDING PROTEIN-RELATED"/>
    <property type="match status" value="1"/>
</dbReference>
<proteinExistence type="predicted"/>
<sequence length="143" mass="15245">MMDTELTERLKHLALEVGVAKVGIASIESLAGPPEADPEAVLSGARSVISFLVVEPEDKTMDYLSKRDPGPYREHFYENIQLLGRVGLALAEALRARDYGAEPLSPNGVYRPGSDAVRGLKPPFSHRYAAVAAGLGSIGLSGN</sequence>
<dbReference type="PANTHER" id="PTHR42827:SF1">
    <property type="entry name" value="IRON-SULFUR CLUSTER-BINDING PROTEIN"/>
    <property type="match status" value="1"/>
</dbReference>
<dbReference type="AlphaFoldDB" id="X0XG16"/>
<protein>
    <submittedName>
        <fullName evidence="1">Uncharacterized protein</fullName>
    </submittedName>
</protein>
<dbReference type="EMBL" id="BARS01044380">
    <property type="protein sequence ID" value="GAG35578.1"/>
    <property type="molecule type" value="Genomic_DNA"/>
</dbReference>
<reference evidence="1" key="1">
    <citation type="journal article" date="2014" name="Front. Microbiol.">
        <title>High frequency of phylogenetically diverse reductive dehalogenase-homologous genes in deep subseafloor sedimentary metagenomes.</title>
        <authorList>
            <person name="Kawai M."/>
            <person name="Futagami T."/>
            <person name="Toyoda A."/>
            <person name="Takaki Y."/>
            <person name="Nishi S."/>
            <person name="Hori S."/>
            <person name="Arai W."/>
            <person name="Tsubouchi T."/>
            <person name="Morono Y."/>
            <person name="Uchiyama I."/>
            <person name="Ito T."/>
            <person name="Fujiyama A."/>
            <person name="Inagaki F."/>
            <person name="Takami H."/>
        </authorList>
    </citation>
    <scope>NUCLEOTIDE SEQUENCE</scope>
    <source>
        <strain evidence="1">Expedition CK06-06</strain>
    </source>
</reference>
<name>X0XG16_9ZZZZ</name>
<comment type="caution">
    <text evidence="1">The sequence shown here is derived from an EMBL/GenBank/DDBJ whole genome shotgun (WGS) entry which is preliminary data.</text>
</comment>
<feature type="non-terminal residue" evidence="1">
    <location>
        <position position="143"/>
    </location>
</feature>
<accession>X0XG16</accession>